<accession>A0ABR4KZ84</accession>
<gene>
    <name evidence="2" type="ORF">BJX68DRAFT_177947</name>
</gene>
<dbReference type="RefSeq" id="XP_070903047.1">
    <property type="nucleotide sequence ID" value="XM_071037162.1"/>
</dbReference>
<dbReference type="Gene3D" id="3.20.20.300">
    <property type="entry name" value="Glycoside hydrolase, family 3, N-terminal domain"/>
    <property type="match status" value="1"/>
</dbReference>
<evidence type="ECO:0000313" key="3">
    <source>
        <dbReference type="Proteomes" id="UP001610444"/>
    </source>
</evidence>
<dbReference type="GeneID" id="98152326"/>
<proteinExistence type="predicted"/>
<dbReference type="Proteomes" id="UP001610444">
    <property type="component" value="Unassembled WGS sequence"/>
</dbReference>
<comment type="caution">
    <text evidence="2">The sequence shown here is derived from an EMBL/GenBank/DDBJ whole genome shotgun (WGS) entry which is preliminary data.</text>
</comment>
<evidence type="ECO:0000256" key="1">
    <source>
        <dbReference type="ARBA" id="ARBA00023277"/>
    </source>
</evidence>
<dbReference type="EMBL" id="JBFXLR010000006">
    <property type="protein sequence ID" value="KAL2857516.1"/>
    <property type="molecule type" value="Genomic_DNA"/>
</dbReference>
<dbReference type="InterPro" id="IPR036962">
    <property type="entry name" value="Glyco_hydro_3_N_sf"/>
</dbReference>
<evidence type="ECO:0000313" key="2">
    <source>
        <dbReference type="EMBL" id="KAL2857516.1"/>
    </source>
</evidence>
<reference evidence="2 3" key="1">
    <citation type="submission" date="2024-07" db="EMBL/GenBank/DDBJ databases">
        <title>Section-level genome sequencing and comparative genomics of Aspergillus sections Usti and Cavernicolus.</title>
        <authorList>
            <consortium name="Lawrence Berkeley National Laboratory"/>
            <person name="Nybo J.L."/>
            <person name="Vesth T.C."/>
            <person name="Theobald S."/>
            <person name="Frisvad J.C."/>
            <person name="Larsen T.O."/>
            <person name="Kjaerboelling I."/>
            <person name="Rothschild-Mancinelli K."/>
            <person name="Lyhne E.K."/>
            <person name="Kogle M.E."/>
            <person name="Barry K."/>
            <person name="Clum A."/>
            <person name="Na H."/>
            <person name="Ledsgaard L."/>
            <person name="Lin J."/>
            <person name="Lipzen A."/>
            <person name="Kuo A."/>
            <person name="Riley R."/>
            <person name="Mondo S."/>
            <person name="LaButti K."/>
            <person name="Haridas S."/>
            <person name="Pangalinan J."/>
            <person name="Salamov A.A."/>
            <person name="Simmons B.A."/>
            <person name="Magnuson J.K."/>
            <person name="Chen J."/>
            <person name="Drula E."/>
            <person name="Henrissat B."/>
            <person name="Wiebenga A."/>
            <person name="Lubbers R.J."/>
            <person name="Gomes A.C."/>
            <person name="Macurrencykelacurrency M.R."/>
            <person name="Stajich J."/>
            <person name="Grigoriev I.V."/>
            <person name="Mortensen U.H."/>
            <person name="De vries R.P."/>
            <person name="Baker S.E."/>
            <person name="Andersen M.R."/>
        </authorList>
    </citation>
    <scope>NUCLEOTIDE SEQUENCE [LARGE SCALE GENOMIC DNA]</scope>
    <source>
        <strain evidence="2 3">CBS 756.74</strain>
    </source>
</reference>
<name>A0ABR4KZ84_9EURO</name>
<keyword evidence="1" id="KW-0119">Carbohydrate metabolism</keyword>
<keyword evidence="3" id="KW-1185">Reference proteome</keyword>
<organism evidence="2 3">
    <name type="scientific">Aspergillus pseudodeflectus</name>
    <dbReference type="NCBI Taxonomy" id="176178"/>
    <lineage>
        <taxon>Eukaryota</taxon>
        <taxon>Fungi</taxon>
        <taxon>Dikarya</taxon>
        <taxon>Ascomycota</taxon>
        <taxon>Pezizomycotina</taxon>
        <taxon>Eurotiomycetes</taxon>
        <taxon>Eurotiomycetidae</taxon>
        <taxon>Eurotiales</taxon>
        <taxon>Aspergillaceae</taxon>
        <taxon>Aspergillus</taxon>
        <taxon>Aspergillus subgen. Nidulantes</taxon>
    </lineage>
</organism>
<protein>
    <submittedName>
        <fullName evidence="2">Uncharacterized protein</fullName>
    </submittedName>
</protein>
<sequence length="102" mass="11497">MTVGEKVGQLFQTATMVGPNATLAPMQPVFNLSSTEDLLSKKFLTRFNLMGQIEDTRTIALWHNNLQQDVREHTRPGIPVTLSSDHRNHFVENIGTGFQARF</sequence>